<gene>
    <name evidence="3" type="ORF">METZ01_LOCUS257027</name>
</gene>
<keyword evidence="1" id="KW-0812">Transmembrane</keyword>
<feature type="domain" description="EamA" evidence="2">
    <location>
        <begin position="16"/>
        <end position="147"/>
    </location>
</feature>
<evidence type="ECO:0000259" key="2">
    <source>
        <dbReference type="Pfam" id="PF00892"/>
    </source>
</evidence>
<dbReference type="SUPFAM" id="SSF103481">
    <property type="entry name" value="Multidrug resistance efflux transporter EmrE"/>
    <property type="match status" value="1"/>
</dbReference>
<evidence type="ECO:0000313" key="3">
    <source>
        <dbReference type="EMBL" id="SVC04173.1"/>
    </source>
</evidence>
<dbReference type="AlphaFoldDB" id="A0A382IZB2"/>
<dbReference type="PANTHER" id="PTHR22911:SF103">
    <property type="entry name" value="BLR2811 PROTEIN"/>
    <property type="match status" value="1"/>
</dbReference>
<evidence type="ECO:0000256" key="1">
    <source>
        <dbReference type="SAM" id="Phobius"/>
    </source>
</evidence>
<dbReference type="PANTHER" id="PTHR22911">
    <property type="entry name" value="ACYL-MALONYL CONDENSING ENZYME-RELATED"/>
    <property type="match status" value="1"/>
</dbReference>
<dbReference type="EMBL" id="UINC01070205">
    <property type="protein sequence ID" value="SVC04173.1"/>
    <property type="molecule type" value="Genomic_DNA"/>
</dbReference>
<dbReference type="InterPro" id="IPR000620">
    <property type="entry name" value="EamA_dom"/>
</dbReference>
<feature type="transmembrane region" description="Helical" evidence="1">
    <location>
        <begin position="47"/>
        <end position="64"/>
    </location>
</feature>
<feature type="transmembrane region" description="Helical" evidence="1">
    <location>
        <begin position="85"/>
        <end position="111"/>
    </location>
</feature>
<keyword evidence="1" id="KW-1133">Transmembrane helix</keyword>
<name>A0A382IZB2_9ZZZZ</name>
<accession>A0A382IZB2</accession>
<dbReference type="GO" id="GO:0016020">
    <property type="term" value="C:membrane"/>
    <property type="evidence" value="ECO:0007669"/>
    <property type="project" value="InterPro"/>
</dbReference>
<feature type="transmembrane region" description="Helical" evidence="1">
    <location>
        <begin position="131"/>
        <end position="147"/>
    </location>
</feature>
<sequence length="148" mass="16142">MTQHSGTIGPQQNISRGILFMCLAILLMPVMNTIAKMLTVDYPLTQVVWARFTGHFVCMTLLFWPGRGLKLFRTGRPFLQLSRSVIMFVSNGCYIVALSTVALATASAIMFTAPLIVTALSVPLLGERVGLRRWGAVVVGFVGALIII</sequence>
<reference evidence="3" key="1">
    <citation type="submission" date="2018-05" db="EMBL/GenBank/DDBJ databases">
        <authorList>
            <person name="Lanie J.A."/>
            <person name="Ng W.-L."/>
            <person name="Kazmierczak K.M."/>
            <person name="Andrzejewski T.M."/>
            <person name="Davidsen T.M."/>
            <person name="Wayne K.J."/>
            <person name="Tettelin H."/>
            <person name="Glass J.I."/>
            <person name="Rusch D."/>
            <person name="Podicherti R."/>
            <person name="Tsui H.-C.T."/>
            <person name="Winkler M.E."/>
        </authorList>
    </citation>
    <scope>NUCLEOTIDE SEQUENCE</scope>
</reference>
<dbReference type="InterPro" id="IPR037185">
    <property type="entry name" value="EmrE-like"/>
</dbReference>
<feature type="transmembrane region" description="Helical" evidence="1">
    <location>
        <begin position="18"/>
        <end position="35"/>
    </location>
</feature>
<organism evidence="3">
    <name type="scientific">marine metagenome</name>
    <dbReference type="NCBI Taxonomy" id="408172"/>
    <lineage>
        <taxon>unclassified sequences</taxon>
        <taxon>metagenomes</taxon>
        <taxon>ecological metagenomes</taxon>
    </lineage>
</organism>
<protein>
    <recommendedName>
        <fullName evidence="2">EamA domain-containing protein</fullName>
    </recommendedName>
</protein>
<keyword evidence="1" id="KW-0472">Membrane</keyword>
<dbReference type="Pfam" id="PF00892">
    <property type="entry name" value="EamA"/>
    <property type="match status" value="1"/>
</dbReference>
<proteinExistence type="predicted"/>
<feature type="non-terminal residue" evidence="3">
    <location>
        <position position="148"/>
    </location>
</feature>